<dbReference type="InterPro" id="IPR029127">
    <property type="entry name" value="MvaI_BcnI"/>
</dbReference>
<keyword evidence="3" id="KW-1185">Reference proteome</keyword>
<name>A0A2D2Q4D2_PARLV</name>
<protein>
    <submittedName>
        <fullName evidence="2">NciI</fullName>
    </submittedName>
</protein>
<evidence type="ECO:0000259" key="1">
    <source>
        <dbReference type="Pfam" id="PF15515"/>
    </source>
</evidence>
<organism evidence="2 3">
    <name type="scientific">Parathermosynechococcus lividus PCC 6715</name>
    <dbReference type="NCBI Taxonomy" id="1917166"/>
    <lineage>
        <taxon>Bacteria</taxon>
        <taxon>Bacillati</taxon>
        <taxon>Cyanobacteriota</taxon>
        <taxon>Cyanophyceae</taxon>
        <taxon>Acaryochloridales</taxon>
        <taxon>Thermosynechococcaceae</taxon>
        <taxon>Parathermosynechococcus</taxon>
    </lineage>
</organism>
<dbReference type="InterPro" id="IPR043005">
    <property type="entry name" value="MvaI_BcnI_rec"/>
</dbReference>
<reference evidence="2 3" key="1">
    <citation type="submission" date="2016-11" db="EMBL/GenBank/DDBJ databases">
        <title>Complete genome sequence of thermophilic cyanobacteria strain Synechococcus sp. PCC6715.</title>
        <authorList>
            <person name="Tang J."/>
            <person name="Daroch M."/>
            <person name="Liang Y."/>
            <person name="Jiang D."/>
            <person name="Shah M."/>
        </authorList>
    </citation>
    <scope>NUCLEOTIDE SEQUENCE [LARGE SCALE GENOMIC DNA]</scope>
    <source>
        <strain evidence="2 3">PCC 6715</strain>
    </source>
</reference>
<reference evidence="3" key="2">
    <citation type="journal article" date="2022" name="Front. Microbiol.">
        <title>Comparative Genomic Analysis Revealed Distinct Molecular Components and Organization of CO2-Concentrating Mechanism in Thermophilic Cyanobacteria.</title>
        <authorList>
            <person name="Tang J."/>
            <person name="Zhou H."/>
            <person name="Yao D."/>
            <person name="Riaz S."/>
            <person name="You D."/>
            <person name="Klepacz-Smolka A."/>
            <person name="Daroch M."/>
        </authorList>
    </citation>
    <scope>NUCLEOTIDE SEQUENCE [LARGE SCALE GENOMIC DNA]</scope>
    <source>
        <strain evidence="3">PCC 6715</strain>
    </source>
</reference>
<dbReference type="Proteomes" id="UP000231057">
    <property type="component" value="Chromosome"/>
</dbReference>
<dbReference type="EMBL" id="CP018092">
    <property type="protein sequence ID" value="ATS19380.1"/>
    <property type="molecule type" value="Genomic_DNA"/>
</dbReference>
<dbReference type="Gene3D" id="3.30.70.3570">
    <property type="entry name" value="MvaI/BcnI restriction endonuclease, recognition domain"/>
    <property type="match status" value="1"/>
</dbReference>
<proteinExistence type="predicted"/>
<dbReference type="InterPro" id="IPR043004">
    <property type="entry name" value="MvaI_BcnI_cat"/>
</dbReference>
<dbReference type="AlphaFoldDB" id="A0A2D2Q4D2"/>
<dbReference type="REBASE" id="225380">
    <property type="entry name" value="Sli6715ORF12295P"/>
</dbReference>
<evidence type="ECO:0000313" key="3">
    <source>
        <dbReference type="Proteomes" id="UP000231057"/>
    </source>
</evidence>
<accession>A0A2D2Q4D2</accession>
<dbReference type="Gene3D" id="3.40.210.20">
    <property type="entry name" value="MvaI/BcnI restriction endonuclease, catalytic domain"/>
    <property type="match status" value="1"/>
</dbReference>
<dbReference type="RefSeq" id="WP_099799710.1">
    <property type="nucleotide sequence ID" value="NZ_CP018092.1"/>
</dbReference>
<gene>
    <name evidence="2" type="ORF">BRW62_12290</name>
</gene>
<dbReference type="OrthoDB" id="1684155at2"/>
<dbReference type="CDD" id="cd22339">
    <property type="entry name" value="NciI-like"/>
    <property type="match status" value="1"/>
</dbReference>
<dbReference type="KEGG" id="slw:BRW62_12290"/>
<feature type="domain" description="MvaI/BcnI restriction endonuclease" evidence="1">
    <location>
        <begin position="13"/>
        <end position="261"/>
    </location>
</feature>
<evidence type="ECO:0000313" key="2">
    <source>
        <dbReference type="EMBL" id="ATS19380.1"/>
    </source>
</evidence>
<sequence length="272" mass="31485">MRLYTKTELVDLIRQVAAQGWHRSVKKTKNSRNDGAVGNTLEALLGLRENNLPIPNMQEWELKGQRHHTSSLVTLKHIEPSPRGAKIVSNILLPYYGWEHKQAGSKYPATEKSFRSTTKATEFTNRGFRLIMDREKGKLRFVFDPSQADKSDTKIRDWIKSIESKIGLQGINPEPYWGLDDLKYEIGAKIKNCFYVIADSKTEDGHEFFKYVRLLILSRFSFDNFLKCIENGTVLVDFDARTGHNHGTKFRIRQNQWHTLYNSVEDIKLVSH</sequence>
<dbReference type="Pfam" id="PF15515">
    <property type="entry name" value="MvaI_BcnI"/>
    <property type="match status" value="1"/>
</dbReference>